<protein>
    <submittedName>
        <fullName evidence="1">Uncharacterized protein</fullName>
    </submittedName>
</protein>
<keyword evidence="2" id="KW-1185">Reference proteome</keyword>
<organism evidence="1 2">
    <name type="scientific">Gossypium stocksii</name>
    <dbReference type="NCBI Taxonomy" id="47602"/>
    <lineage>
        <taxon>Eukaryota</taxon>
        <taxon>Viridiplantae</taxon>
        <taxon>Streptophyta</taxon>
        <taxon>Embryophyta</taxon>
        <taxon>Tracheophyta</taxon>
        <taxon>Spermatophyta</taxon>
        <taxon>Magnoliopsida</taxon>
        <taxon>eudicotyledons</taxon>
        <taxon>Gunneridae</taxon>
        <taxon>Pentapetalae</taxon>
        <taxon>rosids</taxon>
        <taxon>malvids</taxon>
        <taxon>Malvales</taxon>
        <taxon>Malvaceae</taxon>
        <taxon>Malvoideae</taxon>
        <taxon>Gossypium</taxon>
    </lineage>
</organism>
<sequence>MSKHISCVEQIASLLHVCGQVNCSLFLPPLFSVLFSSFAAVKNPTNPNMIRPYLSCLSVFCSASDLNVSTISSTCPCLNLSILMICLSFSFISGVQLGDYEERDYDGLEPALGTGWWRHPDYLEPIATRIEKARGEATADIQKVSLLLVSAAVKEMEELTIENSKWDMLKKWAATLNAAKKSGFIVEFADNLLQTKLFAYFAYFSNVG</sequence>
<dbReference type="PANTHER" id="PTHR35021">
    <property type="match status" value="1"/>
</dbReference>
<proteinExistence type="predicted"/>
<evidence type="ECO:0000313" key="2">
    <source>
        <dbReference type="Proteomes" id="UP000828251"/>
    </source>
</evidence>
<accession>A0A9D3VWR4</accession>
<evidence type="ECO:0000313" key="1">
    <source>
        <dbReference type="EMBL" id="KAH1098702.1"/>
    </source>
</evidence>
<comment type="caution">
    <text evidence="1">The sequence shown here is derived from an EMBL/GenBank/DDBJ whole genome shotgun (WGS) entry which is preliminary data.</text>
</comment>
<gene>
    <name evidence="1" type="ORF">J1N35_015623</name>
</gene>
<dbReference type="AlphaFoldDB" id="A0A9D3VWR4"/>
<reference evidence="1 2" key="1">
    <citation type="journal article" date="2021" name="Plant Biotechnol. J.">
        <title>Multi-omics assisted identification of the key and species-specific regulatory components of drought-tolerant mechanisms in Gossypium stocksii.</title>
        <authorList>
            <person name="Yu D."/>
            <person name="Ke L."/>
            <person name="Zhang D."/>
            <person name="Wu Y."/>
            <person name="Sun Y."/>
            <person name="Mei J."/>
            <person name="Sun J."/>
            <person name="Sun Y."/>
        </authorList>
    </citation>
    <scope>NUCLEOTIDE SEQUENCE [LARGE SCALE GENOMIC DNA]</scope>
    <source>
        <strain evidence="2">cv. E1</strain>
        <tissue evidence="1">Leaf</tissue>
    </source>
</reference>
<dbReference type="Proteomes" id="UP000828251">
    <property type="component" value="Unassembled WGS sequence"/>
</dbReference>
<dbReference type="EMBL" id="JAIQCV010000005">
    <property type="protein sequence ID" value="KAH1098702.1"/>
    <property type="molecule type" value="Genomic_DNA"/>
</dbReference>
<name>A0A9D3VWR4_9ROSI</name>
<dbReference type="PANTHER" id="PTHR35021:SF8">
    <property type="entry name" value="FIBER PROTEIN FB17"/>
    <property type="match status" value="1"/>
</dbReference>